<dbReference type="GeneID" id="36346809"/>
<keyword evidence="3" id="KW-1185">Reference proteome</keyword>
<dbReference type="Proteomes" id="UP000019149">
    <property type="component" value="Unassembled WGS sequence"/>
</dbReference>
<dbReference type="RefSeq" id="XP_024345244.1">
    <property type="nucleotide sequence ID" value="XM_024500343.1"/>
</dbReference>
<dbReference type="STRING" id="6210.W6TZ96"/>
<dbReference type="AlphaFoldDB" id="W6TZ96"/>
<comment type="caution">
    <text evidence="2">The sequence shown here is derived from an EMBL/GenBank/DDBJ whole genome shotgun (WGS) entry which is preliminary data.</text>
</comment>
<sequence>MSVPGGIYEGFCLGVGPAAFNTKNSCGGDADVFTDTERSTLRATGTCSGSTVGYVHTGIVYCKRADSTDAIGSALAAEEVSYTEMEQILNRVSASVAEWEAKISLAEDTEHAFSLSAKLEESVGRLLRLLNGLISERVMSRGSKHTMMGQQSTLPEVTESKVAPAENRCQQLPAHQGELVVEVGAEDVHVVIPEVDTECRVMHDERLTTESTTNITVTDDGIGRIDETMPEKARKYPELKSIAFGLRARFAKRAELQASSMKEARGLKSIVMKNERRVRRFAEELERI</sequence>
<dbReference type="EMBL" id="APAU02000377">
    <property type="protein sequence ID" value="EUB54048.1"/>
    <property type="molecule type" value="Genomic_DNA"/>
</dbReference>
<reference evidence="2 3" key="1">
    <citation type="journal article" date="2013" name="Nat. Genet.">
        <title>The genome of the hydatid tapeworm Echinococcus granulosus.</title>
        <authorList>
            <person name="Zheng H."/>
            <person name="Zhang W."/>
            <person name="Zhang L."/>
            <person name="Zhang Z."/>
            <person name="Li J."/>
            <person name="Lu G."/>
            <person name="Zhu Y."/>
            <person name="Wang Y."/>
            <person name="Huang Y."/>
            <person name="Liu J."/>
            <person name="Kang H."/>
            <person name="Chen J."/>
            <person name="Wang L."/>
            <person name="Chen A."/>
            <person name="Yu S."/>
            <person name="Gao Z."/>
            <person name="Jin L."/>
            <person name="Gu W."/>
            <person name="Wang Z."/>
            <person name="Zhao L."/>
            <person name="Shi B."/>
            <person name="Wen H."/>
            <person name="Lin R."/>
            <person name="Jones M.K."/>
            <person name="Brejova B."/>
            <person name="Vinar T."/>
            <person name="Zhao G."/>
            <person name="McManus D.P."/>
            <person name="Chen Z."/>
            <person name="Zhou Y."/>
            <person name="Wang S."/>
        </authorList>
    </citation>
    <scope>NUCLEOTIDE SEQUENCE [LARGE SCALE GENOMIC DNA]</scope>
</reference>
<evidence type="ECO:0000313" key="2">
    <source>
        <dbReference type="EMBL" id="EUB54048.1"/>
    </source>
</evidence>
<dbReference type="Pfam" id="PF19012">
    <property type="entry name" value="DUF5741"/>
    <property type="match status" value="1"/>
</dbReference>
<feature type="domain" description="DUF5741" evidence="1">
    <location>
        <begin position="225"/>
        <end position="288"/>
    </location>
</feature>
<evidence type="ECO:0000313" key="3">
    <source>
        <dbReference type="Proteomes" id="UP000019149"/>
    </source>
</evidence>
<protein>
    <recommendedName>
        <fullName evidence="1">DUF5741 domain-containing protein</fullName>
    </recommendedName>
</protein>
<dbReference type="CTD" id="36346809"/>
<dbReference type="InterPro" id="IPR043979">
    <property type="entry name" value="DUF5741"/>
</dbReference>
<evidence type="ECO:0000259" key="1">
    <source>
        <dbReference type="Pfam" id="PF19012"/>
    </source>
</evidence>
<gene>
    <name evidence="2" type="ORF">EGR_11094</name>
</gene>
<organism evidence="2 3">
    <name type="scientific">Echinococcus granulosus</name>
    <name type="common">Hydatid tapeworm</name>
    <dbReference type="NCBI Taxonomy" id="6210"/>
    <lineage>
        <taxon>Eukaryota</taxon>
        <taxon>Metazoa</taxon>
        <taxon>Spiralia</taxon>
        <taxon>Lophotrochozoa</taxon>
        <taxon>Platyhelminthes</taxon>
        <taxon>Cestoda</taxon>
        <taxon>Eucestoda</taxon>
        <taxon>Cyclophyllidea</taxon>
        <taxon>Taeniidae</taxon>
        <taxon>Echinococcus</taxon>
        <taxon>Echinococcus granulosus group</taxon>
    </lineage>
</organism>
<proteinExistence type="predicted"/>
<dbReference type="KEGG" id="egl:EGR_11094"/>
<accession>W6TZ96</accession>
<name>W6TZ96_ECHGR</name>
<dbReference type="OrthoDB" id="6317861at2759"/>